<dbReference type="GO" id="GO:0016987">
    <property type="term" value="F:sigma factor activity"/>
    <property type="evidence" value="ECO:0007669"/>
    <property type="project" value="UniProtKB-KW"/>
</dbReference>
<comment type="similarity">
    <text evidence="1 9">Belongs to the sigma-54 factor family.</text>
</comment>
<dbReference type="InterPro" id="IPR038709">
    <property type="entry name" value="RpoN_core-bd_sf"/>
</dbReference>
<feature type="compositionally biased region" description="Polar residues" evidence="10">
    <location>
        <begin position="77"/>
        <end position="104"/>
    </location>
</feature>
<dbReference type="Proteomes" id="UP000254939">
    <property type="component" value="Unassembled WGS sequence"/>
</dbReference>
<dbReference type="Pfam" id="PF00309">
    <property type="entry name" value="Sigma54_AID"/>
    <property type="match status" value="1"/>
</dbReference>
<comment type="function">
    <text evidence="9">Sigma factors are initiation factors that promote the attachment of RNA polymerase to specific initiation sites and are then released.</text>
</comment>
<keyword evidence="5 9" id="KW-0805">Transcription regulation</keyword>
<name>A0A370KEV4_9HYPH</name>
<accession>A0A370KEV4</accession>
<keyword evidence="7 9" id="KW-0238">DNA-binding</keyword>
<feature type="region of interest" description="Disordered" evidence="10">
    <location>
        <begin position="54"/>
        <end position="104"/>
    </location>
</feature>
<dbReference type="GO" id="GO:0003677">
    <property type="term" value="F:DNA binding"/>
    <property type="evidence" value="ECO:0007669"/>
    <property type="project" value="UniProtKB-KW"/>
</dbReference>
<dbReference type="AlphaFoldDB" id="A0A370KEV4"/>
<evidence type="ECO:0000256" key="3">
    <source>
        <dbReference type="ARBA" id="ARBA00022679"/>
    </source>
</evidence>
<dbReference type="GO" id="GO:0016779">
    <property type="term" value="F:nucleotidyltransferase activity"/>
    <property type="evidence" value="ECO:0007669"/>
    <property type="project" value="UniProtKB-KW"/>
</dbReference>
<evidence type="ECO:0000259" key="11">
    <source>
        <dbReference type="Pfam" id="PF04552"/>
    </source>
</evidence>
<evidence type="ECO:0000256" key="7">
    <source>
        <dbReference type="ARBA" id="ARBA00023125"/>
    </source>
</evidence>
<dbReference type="InterPro" id="IPR007634">
    <property type="entry name" value="RNA_pol_sigma_54_DNA-bd"/>
</dbReference>
<dbReference type="EMBL" id="NAAC01000049">
    <property type="protein sequence ID" value="RDJ01990.1"/>
    <property type="molecule type" value="Genomic_DNA"/>
</dbReference>
<dbReference type="GO" id="GO:0001216">
    <property type="term" value="F:DNA-binding transcription activator activity"/>
    <property type="evidence" value="ECO:0007669"/>
    <property type="project" value="InterPro"/>
</dbReference>
<dbReference type="NCBIfam" id="NF009118">
    <property type="entry name" value="PRK12469.1"/>
    <property type="match status" value="1"/>
</dbReference>
<dbReference type="NCBIfam" id="NF004596">
    <property type="entry name" value="PRK05932.1-3"/>
    <property type="match status" value="1"/>
</dbReference>
<gene>
    <name evidence="13" type="ORF">B5K06_32990</name>
</gene>
<evidence type="ECO:0000256" key="5">
    <source>
        <dbReference type="ARBA" id="ARBA00023015"/>
    </source>
</evidence>
<dbReference type="NCBIfam" id="TIGR02395">
    <property type="entry name" value="rpoN_sigma"/>
    <property type="match status" value="1"/>
</dbReference>
<dbReference type="InterPro" id="IPR000394">
    <property type="entry name" value="RNA_pol_sigma_54"/>
</dbReference>
<dbReference type="PROSITE" id="PS00718">
    <property type="entry name" value="SIGMA54_2"/>
    <property type="match status" value="1"/>
</dbReference>
<evidence type="ECO:0000256" key="9">
    <source>
        <dbReference type="PIRNR" id="PIRNR000774"/>
    </source>
</evidence>
<evidence type="ECO:0000256" key="1">
    <source>
        <dbReference type="ARBA" id="ARBA00008798"/>
    </source>
</evidence>
<dbReference type="InterPro" id="IPR007046">
    <property type="entry name" value="RNA_pol_sigma_54_core-bd"/>
</dbReference>
<evidence type="ECO:0000256" key="10">
    <source>
        <dbReference type="SAM" id="MobiDB-lite"/>
    </source>
</evidence>
<keyword evidence="4 9" id="KW-0548">Nucleotidyltransferase</keyword>
<dbReference type="GO" id="GO:0000428">
    <property type="term" value="C:DNA-directed RNA polymerase complex"/>
    <property type="evidence" value="ECO:0007669"/>
    <property type="project" value="UniProtKB-KW"/>
</dbReference>
<feature type="domain" description="RNA polymerase sigma factor 54 DNA-binding" evidence="11">
    <location>
        <begin position="309"/>
        <end position="468"/>
    </location>
</feature>
<dbReference type="Pfam" id="PF04963">
    <property type="entry name" value="Sigma54_CBD"/>
    <property type="match status" value="1"/>
</dbReference>
<dbReference type="PROSITE" id="PS00717">
    <property type="entry name" value="SIGMA54_1"/>
    <property type="match status" value="1"/>
</dbReference>
<reference evidence="13 14" key="1">
    <citation type="submission" date="2017-03" db="EMBL/GenBank/DDBJ databases">
        <title>Genome analysis of Rhizobial strains effectives or ineffectives for nitrogen fixation isolated from bean seeds.</title>
        <authorList>
            <person name="Peralta H."/>
            <person name="Aguilar-Vera A."/>
            <person name="Mora Y."/>
            <person name="Vargas-Lagunas C."/>
            <person name="Girard L."/>
            <person name="Mora J."/>
        </authorList>
    </citation>
    <scope>NUCLEOTIDE SEQUENCE [LARGE SCALE GENOMIC DNA]</scope>
    <source>
        <strain evidence="13 14">CCGM3</strain>
    </source>
</reference>
<dbReference type="Gene3D" id="1.10.10.60">
    <property type="entry name" value="Homeodomain-like"/>
    <property type="match status" value="1"/>
</dbReference>
<dbReference type="RefSeq" id="WP_114715962.1">
    <property type="nucleotide sequence ID" value="NZ_KZ857270.1"/>
</dbReference>
<dbReference type="Gene3D" id="1.10.10.1330">
    <property type="entry name" value="RNA polymerase sigma-54 factor, core-binding domain"/>
    <property type="match status" value="1"/>
</dbReference>
<dbReference type="OrthoDB" id="9814402at2"/>
<dbReference type="PIRSF" id="PIRSF000774">
    <property type="entry name" value="RpoN"/>
    <property type="match status" value="1"/>
</dbReference>
<keyword evidence="8 9" id="KW-0804">Transcription</keyword>
<dbReference type="PANTHER" id="PTHR32248">
    <property type="entry name" value="RNA POLYMERASE SIGMA-54 FACTOR"/>
    <property type="match status" value="1"/>
</dbReference>
<keyword evidence="6 9" id="KW-0731">Sigma factor</keyword>
<dbReference type="PRINTS" id="PR00045">
    <property type="entry name" value="SIGMA54FCT"/>
</dbReference>
<evidence type="ECO:0000256" key="4">
    <source>
        <dbReference type="ARBA" id="ARBA00022695"/>
    </source>
</evidence>
<evidence type="ECO:0000259" key="12">
    <source>
        <dbReference type="Pfam" id="PF04963"/>
    </source>
</evidence>
<keyword evidence="3 9" id="KW-0808">Transferase</keyword>
<proteinExistence type="inferred from homology"/>
<dbReference type="Pfam" id="PF04552">
    <property type="entry name" value="Sigma54_DBD"/>
    <property type="match status" value="1"/>
</dbReference>
<keyword evidence="2 9" id="KW-0240">DNA-directed RNA polymerase</keyword>
<evidence type="ECO:0000256" key="8">
    <source>
        <dbReference type="ARBA" id="ARBA00023163"/>
    </source>
</evidence>
<evidence type="ECO:0000313" key="13">
    <source>
        <dbReference type="EMBL" id="RDJ01990.1"/>
    </source>
</evidence>
<dbReference type="PANTHER" id="PTHR32248:SF4">
    <property type="entry name" value="RNA POLYMERASE SIGMA-54 FACTOR"/>
    <property type="match status" value="1"/>
</dbReference>
<sequence>MQYSANLTQRQSQSLVFTPQLIQSIRLLQFAHGELRQFIEQELEKNPFLELAPGSGSCPLPQGSAEPGSLESRGAMSASSDGSTSQSEWKSTRSSPDVSAGNSMPSFEEYAAAPETLHENVDRQIALTPFRCDERLIARALADHLDDTGYLHADLREIAAVANFPESELERILRILQGFEPIGIFARDLRECLEIQLRQRDRLDPAMEALVANLPLLAQRNFRALKHRCGVGEEDLLEMLQEIRSLDPKPGNRYHSGAPEAIIADVRVLPSPVSGWQIELTPELLPRVLLNQSYFTEVSRFRHNSSEQAFLSECFQSANWLVRSLDQRARTILKVASEIVRQQGAFLEHGVAHLRPLNLRTVAEAVEMHESTVSRVTANKYMLTPRGVFELKYFFTSSIASSEGGEAHSAEAIRHRIKAMIAAEDANSVLSDDEMVAELRRVGIDIARRTVAKYRETMNIPSSFRRRREFQTRPTV</sequence>
<feature type="domain" description="RNA polymerase sigma factor 54 core-binding" evidence="12">
    <location>
        <begin position="107"/>
        <end position="294"/>
    </location>
</feature>
<dbReference type="PROSITE" id="PS50044">
    <property type="entry name" value="SIGMA54_3"/>
    <property type="match status" value="1"/>
</dbReference>
<evidence type="ECO:0000256" key="2">
    <source>
        <dbReference type="ARBA" id="ARBA00022478"/>
    </source>
</evidence>
<dbReference type="GO" id="GO:0006352">
    <property type="term" value="P:DNA-templated transcription initiation"/>
    <property type="evidence" value="ECO:0007669"/>
    <property type="project" value="InterPro"/>
</dbReference>
<evidence type="ECO:0000256" key="6">
    <source>
        <dbReference type="ARBA" id="ARBA00023082"/>
    </source>
</evidence>
<evidence type="ECO:0000313" key="14">
    <source>
        <dbReference type="Proteomes" id="UP000254939"/>
    </source>
</evidence>
<protein>
    <recommendedName>
        <fullName evidence="9">RNA polymerase sigma-54 factor</fullName>
    </recommendedName>
</protein>
<organism evidence="13 14">
    <name type="scientific">Rhizobium grahamii</name>
    <dbReference type="NCBI Taxonomy" id="1120045"/>
    <lineage>
        <taxon>Bacteria</taxon>
        <taxon>Pseudomonadati</taxon>
        <taxon>Pseudomonadota</taxon>
        <taxon>Alphaproteobacteria</taxon>
        <taxon>Hyphomicrobiales</taxon>
        <taxon>Rhizobiaceae</taxon>
        <taxon>Rhizobium/Agrobacterium group</taxon>
        <taxon>Rhizobium</taxon>
    </lineage>
</organism>
<comment type="caution">
    <text evidence="13">The sequence shown here is derived from an EMBL/GenBank/DDBJ whole genome shotgun (WGS) entry which is preliminary data.</text>
</comment>